<evidence type="ECO:0000256" key="1">
    <source>
        <dbReference type="SAM" id="SignalP"/>
    </source>
</evidence>
<feature type="domain" description="H-type lectin" evidence="2">
    <location>
        <begin position="44"/>
        <end position="106"/>
    </location>
</feature>
<evidence type="ECO:0000259" key="2">
    <source>
        <dbReference type="Pfam" id="PF09458"/>
    </source>
</evidence>
<name>A0A8S1RLY9_9CILI</name>
<dbReference type="Proteomes" id="UP000692954">
    <property type="component" value="Unassembled WGS sequence"/>
</dbReference>
<dbReference type="EMBL" id="CAJJDN010000185">
    <property type="protein sequence ID" value="CAD8128312.1"/>
    <property type="molecule type" value="Genomic_DNA"/>
</dbReference>
<dbReference type="AlphaFoldDB" id="A0A8S1RLY9"/>
<dbReference type="GO" id="GO:0007155">
    <property type="term" value="P:cell adhesion"/>
    <property type="evidence" value="ECO:0007669"/>
    <property type="project" value="InterPro"/>
</dbReference>
<gene>
    <name evidence="3" type="ORF">PSON_ATCC_30995.1.T1850066</name>
</gene>
<reference evidence="3" key="1">
    <citation type="submission" date="2021-01" db="EMBL/GenBank/DDBJ databases">
        <authorList>
            <consortium name="Genoscope - CEA"/>
            <person name="William W."/>
        </authorList>
    </citation>
    <scope>NUCLEOTIDE SEQUENCE</scope>
</reference>
<feature type="signal peptide" evidence="1">
    <location>
        <begin position="1"/>
        <end position="16"/>
    </location>
</feature>
<organism evidence="3 4">
    <name type="scientific">Paramecium sonneborni</name>
    <dbReference type="NCBI Taxonomy" id="65129"/>
    <lineage>
        <taxon>Eukaryota</taxon>
        <taxon>Sar</taxon>
        <taxon>Alveolata</taxon>
        <taxon>Ciliophora</taxon>
        <taxon>Intramacronucleata</taxon>
        <taxon>Oligohymenophorea</taxon>
        <taxon>Peniculida</taxon>
        <taxon>Parameciidae</taxon>
        <taxon>Paramecium</taxon>
    </lineage>
</organism>
<evidence type="ECO:0000313" key="4">
    <source>
        <dbReference type="Proteomes" id="UP000692954"/>
    </source>
</evidence>
<dbReference type="InterPro" id="IPR019019">
    <property type="entry name" value="H-type_lectin_domain"/>
</dbReference>
<evidence type="ECO:0000313" key="3">
    <source>
        <dbReference type="EMBL" id="CAD8128312.1"/>
    </source>
</evidence>
<feature type="chain" id="PRO_5035891154" description="H-type lectin domain-containing protein" evidence="1">
    <location>
        <begin position="17"/>
        <end position="419"/>
    </location>
</feature>
<accession>A0A8S1RLY9</accession>
<keyword evidence="4" id="KW-1185">Reference proteome</keyword>
<proteinExistence type="predicted"/>
<dbReference type="Pfam" id="PF09458">
    <property type="entry name" value="H_lectin"/>
    <property type="match status" value="1"/>
</dbReference>
<comment type="caution">
    <text evidence="3">The sequence shown here is derived from an EMBL/GenBank/DDBJ whole genome shotgun (WGS) entry which is preliminary data.</text>
</comment>
<sequence>MLLFVILIQISKETITYDSQAFTQFSYTESGFNCENGYTKTNVIPFTNTFQTAPQIIFYFTTLDYNFSGQTEVDIELLSVTQTDFTLKIKCPYNKVNSYRIQWFAIDDHRLQVITVNKQIPFTSKQYPIQNPNLKKRSYFFFFVFLQWSIQYRSFCKITEITSNYVTVGMNSDCQNLISVSYQIILGTEEFLTLLDQTSSSIDYNSQQFDKLANNYFVIAYMQFTTSLLNIRYRITLSSTSTQISYATQSWSTNTYPMNKIQPYFLKYGEGSILLAMECFTARISKLFDMTADQKPAFQMKILEINKLYNSIGSETVVFGGLIQIINIQIYYKCPSNNKKVHSEINKCNTCSGSNKIYNLNHFCHGSINSINIYAKYQAQANNKELQITLTSNSISIVQTLRNQIVTVQNILKVEFLDI</sequence>
<protein>
    <recommendedName>
        <fullName evidence="2">H-type lectin domain-containing protein</fullName>
    </recommendedName>
</protein>
<keyword evidence="1" id="KW-0732">Signal</keyword>
<dbReference type="GO" id="GO:0030246">
    <property type="term" value="F:carbohydrate binding"/>
    <property type="evidence" value="ECO:0007669"/>
    <property type="project" value="InterPro"/>
</dbReference>